<evidence type="ECO:0000313" key="2">
    <source>
        <dbReference type="Proteomes" id="UP000253410"/>
    </source>
</evidence>
<dbReference type="Proteomes" id="UP000253410">
    <property type="component" value="Unassembled WGS sequence"/>
</dbReference>
<dbReference type="PROSITE" id="PS51257">
    <property type="entry name" value="PROKAR_LIPOPROTEIN"/>
    <property type="match status" value="1"/>
</dbReference>
<evidence type="ECO:0000313" key="1">
    <source>
        <dbReference type="EMBL" id="RBL88989.1"/>
    </source>
</evidence>
<comment type="caution">
    <text evidence="1">The sequence shown here is derived from an EMBL/GenBank/DDBJ whole genome shotgun (WGS) entry which is preliminary data.</text>
</comment>
<dbReference type="EMBL" id="QFFJ01000002">
    <property type="protein sequence ID" value="RBL88989.1"/>
    <property type="molecule type" value="Genomic_DNA"/>
</dbReference>
<proteinExistence type="predicted"/>
<sequence length="255" mass="28896">MKHLFTLTLLITLLAACKKDRYSLYNNGALLQFGPTQDRFYSATEEMKDTMKPFTFYYHPATITQDTVFFDIYAIGGVSSKDRPFTLEQVNLPGAGNAVPGVHYKPFSDPSLREVYVIKAGAVHALVPIVLLRDASLKTQNIKLQLQIKANDQFLLGETRKLWRRVELTDMLSRPAAWNASAAQSYWGDYSTVKHAFMIAQTGEKWDQDFMTTIGQETASLTFWRLKLKTLLVDYNNTHPGTPLIDENGNFVVFP</sequence>
<gene>
    <name evidence="1" type="ORF">DF182_20830</name>
</gene>
<dbReference type="OrthoDB" id="1092914at2"/>
<accession>A0A365XRK4</accession>
<dbReference type="AlphaFoldDB" id="A0A365XRK4"/>
<protein>
    <recommendedName>
        <fullName evidence="3">DUF4843 domain-containing protein</fullName>
    </recommendedName>
</protein>
<dbReference type="Pfam" id="PF16132">
    <property type="entry name" value="DUF4843"/>
    <property type="match status" value="1"/>
</dbReference>
<dbReference type="RefSeq" id="WP_113617732.1">
    <property type="nucleotide sequence ID" value="NZ_QFFJ01000002.1"/>
</dbReference>
<dbReference type="InterPro" id="IPR032299">
    <property type="entry name" value="DUF4843"/>
</dbReference>
<organism evidence="1 2">
    <name type="scientific">Chitinophaga flava</name>
    <dbReference type="NCBI Taxonomy" id="2259036"/>
    <lineage>
        <taxon>Bacteria</taxon>
        <taxon>Pseudomonadati</taxon>
        <taxon>Bacteroidota</taxon>
        <taxon>Chitinophagia</taxon>
        <taxon>Chitinophagales</taxon>
        <taxon>Chitinophagaceae</taxon>
        <taxon>Chitinophaga</taxon>
    </lineage>
</organism>
<name>A0A365XRK4_9BACT</name>
<keyword evidence="2" id="KW-1185">Reference proteome</keyword>
<evidence type="ECO:0008006" key="3">
    <source>
        <dbReference type="Google" id="ProtNLM"/>
    </source>
</evidence>
<reference evidence="1 2" key="1">
    <citation type="submission" date="2018-05" db="EMBL/GenBank/DDBJ databases">
        <title>Chitinophaga sp. K3CV102501T nov., isolated from isolated from a monsoon evergreen broad-leaved forest soil.</title>
        <authorList>
            <person name="Lv Y."/>
        </authorList>
    </citation>
    <scope>NUCLEOTIDE SEQUENCE [LARGE SCALE GENOMIC DNA]</scope>
    <source>
        <strain evidence="1 2">GDMCC 1.1325</strain>
    </source>
</reference>